<dbReference type="AlphaFoldDB" id="A0A3M8DGY4"/>
<dbReference type="EMBL" id="RHHQ01000012">
    <property type="protein sequence ID" value="RNB87343.1"/>
    <property type="molecule type" value="Genomic_DNA"/>
</dbReference>
<keyword evidence="3" id="KW-1185">Reference proteome</keyword>
<protein>
    <submittedName>
        <fullName evidence="2">Uncharacterized protein</fullName>
    </submittedName>
</protein>
<proteinExistence type="predicted"/>
<comment type="caution">
    <text evidence="2">The sequence shown here is derived from an EMBL/GenBank/DDBJ whole genome shotgun (WGS) entry which is preliminary data.</text>
</comment>
<dbReference type="RefSeq" id="WP_122919041.1">
    <property type="nucleotide sequence ID" value="NZ_RHHQ01000012.1"/>
</dbReference>
<name>A0A3M8DGY4_9BACL</name>
<dbReference type="Proteomes" id="UP000271031">
    <property type="component" value="Unassembled WGS sequence"/>
</dbReference>
<reference evidence="2 3" key="1">
    <citation type="submission" date="2018-10" db="EMBL/GenBank/DDBJ databases">
        <title>Phylogenomics of Brevibacillus.</title>
        <authorList>
            <person name="Dunlap C."/>
        </authorList>
    </citation>
    <scope>NUCLEOTIDE SEQUENCE [LARGE SCALE GENOMIC DNA]</scope>
    <source>
        <strain evidence="2 3">JCM 15716</strain>
    </source>
</reference>
<feature type="region of interest" description="Disordered" evidence="1">
    <location>
        <begin position="124"/>
        <end position="147"/>
    </location>
</feature>
<sequence>MYNHYQSPGLTNEIQRLITQLQQNERNTANTLHAIANQLQTLAASENQSNAMLQQLYSLTAQLSFEASRHNQYQPMQQPSMPNYETVRSSVNPTVYANVNNANASYASSTPQGGNTAISHSLLQNQTTSSSNAAAQDSVLNQSFTQN</sequence>
<organism evidence="2 3">
    <name type="scientific">Brevibacillus fluminis</name>
    <dbReference type="NCBI Taxonomy" id="511487"/>
    <lineage>
        <taxon>Bacteria</taxon>
        <taxon>Bacillati</taxon>
        <taxon>Bacillota</taxon>
        <taxon>Bacilli</taxon>
        <taxon>Bacillales</taxon>
        <taxon>Paenibacillaceae</taxon>
        <taxon>Brevibacillus</taxon>
    </lineage>
</organism>
<dbReference type="OrthoDB" id="2476807at2"/>
<evidence type="ECO:0000313" key="2">
    <source>
        <dbReference type="EMBL" id="RNB87343.1"/>
    </source>
</evidence>
<accession>A0A3M8DGY4</accession>
<evidence type="ECO:0000313" key="3">
    <source>
        <dbReference type="Proteomes" id="UP000271031"/>
    </source>
</evidence>
<gene>
    <name evidence="2" type="ORF">EDM56_16915</name>
</gene>
<evidence type="ECO:0000256" key="1">
    <source>
        <dbReference type="SAM" id="MobiDB-lite"/>
    </source>
</evidence>